<proteinExistence type="predicted"/>
<name>A0A1V4JIF7_PATFA</name>
<dbReference type="Proteomes" id="UP000190648">
    <property type="component" value="Unassembled WGS sequence"/>
</dbReference>
<sequence>MGRTSCRCGATAPEHRGEFFGATTDRGTAPETPGHPRAALELELAFKRKEAHWRLPETARDRRTPLENSLVFWNPSVTPLIGFGHEFLTGLLEERFFRRILAPKVC</sequence>
<evidence type="ECO:0000313" key="2">
    <source>
        <dbReference type="EMBL" id="OPJ71874.1"/>
    </source>
</evidence>
<protein>
    <submittedName>
        <fullName evidence="2">Uncharacterized protein</fullName>
    </submittedName>
</protein>
<dbReference type="EMBL" id="LSYS01007341">
    <property type="protein sequence ID" value="OPJ71874.1"/>
    <property type="molecule type" value="Genomic_DNA"/>
</dbReference>
<evidence type="ECO:0000313" key="3">
    <source>
        <dbReference type="Proteomes" id="UP000190648"/>
    </source>
</evidence>
<feature type="region of interest" description="Disordered" evidence="1">
    <location>
        <begin position="1"/>
        <end position="35"/>
    </location>
</feature>
<accession>A0A1V4JIF7</accession>
<evidence type="ECO:0000256" key="1">
    <source>
        <dbReference type="SAM" id="MobiDB-lite"/>
    </source>
</evidence>
<dbReference type="AlphaFoldDB" id="A0A1V4JIF7"/>
<comment type="caution">
    <text evidence="2">The sequence shown here is derived from an EMBL/GenBank/DDBJ whole genome shotgun (WGS) entry which is preliminary data.</text>
</comment>
<gene>
    <name evidence="2" type="ORF">AV530_017577</name>
</gene>
<organism evidence="2 3">
    <name type="scientific">Patagioenas fasciata monilis</name>
    <dbReference type="NCBI Taxonomy" id="372326"/>
    <lineage>
        <taxon>Eukaryota</taxon>
        <taxon>Metazoa</taxon>
        <taxon>Chordata</taxon>
        <taxon>Craniata</taxon>
        <taxon>Vertebrata</taxon>
        <taxon>Euteleostomi</taxon>
        <taxon>Archelosauria</taxon>
        <taxon>Archosauria</taxon>
        <taxon>Dinosauria</taxon>
        <taxon>Saurischia</taxon>
        <taxon>Theropoda</taxon>
        <taxon>Coelurosauria</taxon>
        <taxon>Aves</taxon>
        <taxon>Neognathae</taxon>
        <taxon>Neoaves</taxon>
        <taxon>Columbimorphae</taxon>
        <taxon>Columbiformes</taxon>
        <taxon>Columbidae</taxon>
        <taxon>Patagioenas</taxon>
    </lineage>
</organism>
<reference evidence="2 3" key="1">
    <citation type="submission" date="2016-02" db="EMBL/GenBank/DDBJ databases">
        <title>Band-tailed pigeon sequencing and assembly.</title>
        <authorList>
            <person name="Soares A.E."/>
            <person name="Novak B.J."/>
            <person name="Rice E.S."/>
            <person name="O'Connell B."/>
            <person name="Chang D."/>
            <person name="Weber S."/>
            <person name="Shapiro B."/>
        </authorList>
    </citation>
    <scope>NUCLEOTIDE SEQUENCE [LARGE SCALE GENOMIC DNA]</scope>
    <source>
        <strain evidence="2">BTP2013</strain>
        <tissue evidence="2">Blood</tissue>
    </source>
</reference>
<keyword evidence="3" id="KW-1185">Reference proteome</keyword>